<organism evidence="1 2">
    <name type="scientific">Petrachloros mirabilis ULC683</name>
    <dbReference type="NCBI Taxonomy" id="2781853"/>
    <lineage>
        <taxon>Bacteria</taxon>
        <taxon>Bacillati</taxon>
        <taxon>Cyanobacteriota</taxon>
        <taxon>Cyanophyceae</taxon>
        <taxon>Synechococcales</taxon>
        <taxon>Petrachlorosaceae</taxon>
        <taxon>Petrachloros</taxon>
        <taxon>Petrachloros mirabilis</taxon>
    </lineage>
</organism>
<reference evidence="1" key="1">
    <citation type="submission" date="2019-12" db="EMBL/GenBank/DDBJ databases">
        <title>High-Quality draft genome sequences of three cyanobacteria isolated from the limestone walls of the Old Cathedral of Coimbra.</title>
        <authorList>
            <person name="Tiago I."/>
            <person name="Soares F."/>
            <person name="Portugal A."/>
        </authorList>
    </citation>
    <scope>NUCLEOTIDE SEQUENCE [LARGE SCALE GENOMIC DNA]</scope>
    <source>
        <strain evidence="1">C</strain>
    </source>
</reference>
<dbReference type="Proteomes" id="UP000607397">
    <property type="component" value="Unassembled WGS sequence"/>
</dbReference>
<keyword evidence="2" id="KW-1185">Reference proteome</keyword>
<sequence>MREMPAFRPFQGQIFELIDDRRPAPPSRADYRHLRSSGLYSKFRSVPTPYGFWALYGLPREEPDV</sequence>
<comment type="caution">
    <text evidence="1">The sequence shown here is derived from an EMBL/GenBank/DDBJ whole genome shotgun (WGS) entry which is preliminary data.</text>
</comment>
<accession>A0A8K2A815</accession>
<gene>
    <name evidence="1" type="ORF">GS597_09080</name>
</gene>
<dbReference type="RefSeq" id="WP_161825132.1">
    <property type="nucleotide sequence ID" value="NZ_WVIC01000015.1"/>
</dbReference>
<evidence type="ECO:0000313" key="2">
    <source>
        <dbReference type="Proteomes" id="UP000607397"/>
    </source>
</evidence>
<name>A0A8K2A815_9CYAN</name>
<proteinExistence type="predicted"/>
<protein>
    <submittedName>
        <fullName evidence="1">Uncharacterized protein</fullName>
    </submittedName>
</protein>
<evidence type="ECO:0000313" key="1">
    <source>
        <dbReference type="EMBL" id="NCJ06655.1"/>
    </source>
</evidence>
<dbReference type="EMBL" id="WVIC01000015">
    <property type="protein sequence ID" value="NCJ06655.1"/>
    <property type="molecule type" value="Genomic_DNA"/>
</dbReference>
<dbReference type="AlphaFoldDB" id="A0A8K2A815"/>